<dbReference type="Proteomes" id="UP000321798">
    <property type="component" value="Unassembled WGS sequence"/>
</dbReference>
<protein>
    <recommendedName>
        <fullName evidence="3">YbaB/EbfC DNA-binding family protein</fullName>
    </recommendedName>
</protein>
<evidence type="ECO:0000313" key="2">
    <source>
        <dbReference type="Proteomes" id="UP000321798"/>
    </source>
</evidence>
<sequence length="139" mass="14584">MAGGDGGSVSGTTTQWVARVEAESRARLEAVAALQEDLASARGTGTSADRSATVTVGTTGALVDVRFAEGANRLTPEQLRDVVLEAAARAQQDVAATVARLTEDLPGAADIRDLVAGQVPERTRTALRTELERRRQEQA</sequence>
<dbReference type="Pfam" id="PF02575">
    <property type="entry name" value="YbaB_DNA_bd"/>
    <property type="match status" value="1"/>
</dbReference>
<comment type="caution">
    <text evidence="1">The sequence shown here is derived from an EMBL/GenBank/DDBJ whole genome shotgun (WGS) entry which is preliminary data.</text>
</comment>
<name>A0A512PIP5_9CELL</name>
<organism evidence="1 2">
    <name type="scientific">Cellulomonas soli</name>
    <dbReference type="NCBI Taxonomy" id="931535"/>
    <lineage>
        <taxon>Bacteria</taxon>
        <taxon>Bacillati</taxon>
        <taxon>Actinomycetota</taxon>
        <taxon>Actinomycetes</taxon>
        <taxon>Micrococcales</taxon>
        <taxon>Cellulomonadaceae</taxon>
        <taxon>Cellulomonas</taxon>
    </lineage>
</organism>
<dbReference type="GO" id="GO:0003677">
    <property type="term" value="F:DNA binding"/>
    <property type="evidence" value="ECO:0007669"/>
    <property type="project" value="InterPro"/>
</dbReference>
<proteinExistence type="predicted"/>
<dbReference type="SUPFAM" id="SSF82607">
    <property type="entry name" value="YbaB-like"/>
    <property type="match status" value="1"/>
</dbReference>
<dbReference type="Gene3D" id="3.30.1310.10">
    <property type="entry name" value="Nucleoid-associated protein YbaB-like domain"/>
    <property type="match status" value="1"/>
</dbReference>
<gene>
    <name evidence="1" type="ORF">CSO01_37930</name>
</gene>
<dbReference type="InterPro" id="IPR036894">
    <property type="entry name" value="YbaB-like_sf"/>
</dbReference>
<dbReference type="AlphaFoldDB" id="A0A512PIP5"/>
<keyword evidence="2" id="KW-1185">Reference proteome</keyword>
<dbReference type="EMBL" id="BKAL01000022">
    <property type="protein sequence ID" value="GEP71078.1"/>
    <property type="molecule type" value="Genomic_DNA"/>
</dbReference>
<accession>A0A512PIP5</accession>
<evidence type="ECO:0000313" key="1">
    <source>
        <dbReference type="EMBL" id="GEP71078.1"/>
    </source>
</evidence>
<reference evidence="1 2" key="1">
    <citation type="submission" date="2019-07" db="EMBL/GenBank/DDBJ databases">
        <title>Whole genome shotgun sequence of Cellulomonas soli NBRC 109434.</title>
        <authorList>
            <person name="Hosoyama A."/>
            <person name="Uohara A."/>
            <person name="Ohji S."/>
            <person name="Ichikawa N."/>
        </authorList>
    </citation>
    <scope>NUCLEOTIDE SEQUENCE [LARGE SCALE GENOMIC DNA]</scope>
    <source>
        <strain evidence="1 2">NBRC 109434</strain>
    </source>
</reference>
<evidence type="ECO:0008006" key="3">
    <source>
        <dbReference type="Google" id="ProtNLM"/>
    </source>
</evidence>
<dbReference type="InterPro" id="IPR004401">
    <property type="entry name" value="YbaB/EbfC"/>
</dbReference>